<proteinExistence type="predicted"/>
<dbReference type="KEGG" id="mav:MAV_0269"/>
<protein>
    <submittedName>
        <fullName evidence="1">Uncharacterized protein</fullName>
    </submittedName>
</protein>
<dbReference type="HOGENOM" id="CLU_1495350_0_0_11"/>
<organism evidence="1 2">
    <name type="scientific">Mycobacterium avium (strain 104)</name>
    <dbReference type="NCBI Taxonomy" id="243243"/>
    <lineage>
        <taxon>Bacteria</taxon>
        <taxon>Bacillati</taxon>
        <taxon>Actinomycetota</taxon>
        <taxon>Actinomycetes</taxon>
        <taxon>Mycobacteriales</taxon>
        <taxon>Mycobacteriaceae</taxon>
        <taxon>Mycobacterium</taxon>
        <taxon>Mycobacterium avium complex (MAC)</taxon>
    </lineage>
</organism>
<gene>
    <name evidence="1" type="ordered locus">MAV_0269</name>
</gene>
<dbReference type="RefSeq" id="WP_011723439.1">
    <property type="nucleotide sequence ID" value="NC_008595.1"/>
</dbReference>
<name>A0A0H2ZVM1_MYCA1</name>
<reference evidence="1 2" key="1">
    <citation type="submission" date="2006-10" db="EMBL/GenBank/DDBJ databases">
        <authorList>
            <person name="Fleischmann R.D."/>
            <person name="Dodson R.J."/>
            <person name="Haft D.H."/>
            <person name="Merkel J.S."/>
            <person name="Nelson W.C."/>
            <person name="Fraser C.M."/>
        </authorList>
    </citation>
    <scope>NUCLEOTIDE SEQUENCE [LARGE SCALE GENOMIC DNA]</scope>
    <source>
        <strain evidence="1 2">104</strain>
    </source>
</reference>
<evidence type="ECO:0000313" key="1">
    <source>
        <dbReference type="EMBL" id="ABK66426.1"/>
    </source>
</evidence>
<sequence length="164" mass="18786">MTLDELRTLVADSTASDWHRILKIGPTYRDRFGSWSSPADGTSGIDHDSHVELAVYRPDIDLTIAYGMAENQHDRDLSFEWSENFPDSKIREISLVDFFWRGSLVDRLNYVHVDGARGILPLGGGHQGLRITQYELTVARLLSDIGDYREFDRYYSSVPFELQD</sequence>
<dbReference type="EMBL" id="CP000479">
    <property type="protein sequence ID" value="ABK66426.1"/>
    <property type="molecule type" value="Genomic_DNA"/>
</dbReference>
<evidence type="ECO:0000313" key="2">
    <source>
        <dbReference type="Proteomes" id="UP000001574"/>
    </source>
</evidence>
<accession>A0A0H2ZVM1</accession>
<dbReference type="AlphaFoldDB" id="A0A0H2ZVM1"/>
<dbReference type="Proteomes" id="UP000001574">
    <property type="component" value="Chromosome"/>
</dbReference>